<sequence length="186" mass="19465">MYTAALLTTLAATAVSAAVLPGRAALENWEVTALGTHSPSGRPGNDPHLFINATINDPNTIPAGEQPTGTAVFPPSTAQCNIEWLSGETPWGVEQPCTSSTTYSTWTVTLEKPSNASGTPSGTENFALQFKLVDYVHLVGQEVTKVYEGEGEFAVGGALTGQCGGSGVCNWGLKSPPYAIVQYETE</sequence>
<evidence type="ECO:0000313" key="3">
    <source>
        <dbReference type="Proteomes" id="UP000799324"/>
    </source>
</evidence>
<name>A0A6A6TBU8_9PLEO</name>
<proteinExistence type="predicted"/>
<reference evidence="2" key="1">
    <citation type="journal article" date="2020" name="Stud. Mycol.">
        <title>101 Dothideomycetes genomes: a test case for predicting lifestyles and emergence of pathogens.</title>
        <authorList>
            <person name="Haridas S."/>
            <person name="Albert R."/>
            <person name="Binder M."/>
            <person name="Bloem J."/>
            <person name="Labutti K."/>
            <person name="Salamov A."/>
            <person name="Andreopoulos B."/>
            <person name="Baker S."/>
            <person name="Barry K."/>
            <person name="Bills G."/>
            <person name="Bluhm B."/>
            <person name="Cannon C."/>
            <person name="Castanera R."/>
            <person name="Culley D."/>
            <person name="Daum C."/>
            <person name="Ezra D."/>
            <person name="Gonzalez J."/>
            <person name="Henrissat B."/>
            <person name="Kuo A."/>
            <person name="Liang C."/>
            <person name="Lipzen A."/>
            <person name="Lutzoni F."/>
            <person name="Magnuson J."/>
            <person name="Mondo S."/>
            <person name="Nolan M."/>
            <person name="Ohm R."/>
            <person name="Pangilinan J."/>
            <person name="Park H.-J."/>
            <person name="Ramirez L."/>
            <person name="Alfaro M."/>
            <person name="Sun H."/>
            <person name="Tritt A."/>
            <person name="Yoshinaga Y."/>
            <person name="Zwiers L.-H."/>
            <person name="Turgeon B."/>
            <person name="Goodwin S."/>
            <person name="Spatafora J."/>
            <person name="Crous P."/>
            <person name="Grigoriev I."/>
        </authorList>
    </citation>
    <scope>NUCLEOTIDE SEQUENCE</scope>
    <source>
        <strain evidence="2">CBS 122681</strain>
    </source>
</reference>
<organism evidence="2 3">
    <name type="scientific">Lophiostoma macrostomum CBS 122681</name>
    <dbReference type="NCBI Taxonomy" id="1314788"/>
    <lineage>
        <taxon>Eukaryota</taxon>
        <taxon>Fungi</taxon>
        <taxon>Dikarya</taxon>
        <taxon>Ascomycota</taxon>
        <taxon>Pezizomycotina</taxon>
        <taxon>Dothideomycetes</taxon>
        <taxon>Pleosporomycetidae</taxon>
        <taxon>Pleosporales</taxon>
        <taxon>Lophiostomataceae</taxon>
        <taxon>Lophiostoma</taxon>
    </lineage>
</organism>
<evidence type="ECO:0000313" key="2">
    <source>
        <dbReference type="EMBL" id="KAF2656368.1"/>
    </source>
</evidence>
<accession>A0A6A6TBU8</accession>
<dbReference type="AlphaFoldDB" id="A0A6A6TBU8"/>
<gene>
    <name evidence="2" type="ORF">K491DRAFT_656687</name>
</gene>
<feature type="chain" id="PRO_5025418145" description="Cell death in tomato 1" evidence="1">
    <location>
        <begin position="18"/>
        <end position="186"/>
    </location>
</feature>
<evidence type="ECO:0000256" key="1">
    <source>
        <dbReference type="SAM" id="SignalP"/>
    </source>
</evidence>
<dbReference type="Proteomes" id="UP000799324">
    <property type="component" value="Unassembled WGS sequence"/>
</dbReference>
<evidence type="ECO:0008006" key="4">
    <source>
        <dbReference type="Google" id="ProtNLM"/>
    </source>
</evidence>
<dbReference type="EMBL" id="MU004337">
    <property type="protein sequence ID" value="KAF2656368.1"/>
    <property type="molecule type" value="Genomic_DNA"/>
</dbReference>
<feature type="signal peptide" evidence="1">
    <location>
        <begin position="1"/>
        <end position="17"/>
    </location>
</feature>
<protein>
    <recommendedName>
        <fullName evidence="4">Cell death in tomato 1</fullName>
    </recommendedName>
</protein>
<dbReference type="OrthoDB" id="5226619at2759"/>
<keyword evidence="3" id="KW-1185">Reference proteome</keyword>
<keyword evidence="1" id="KW-0732">Signal</keyword>